<dbReference type="Proteomes" id="UP001302812">
    <property type="component" value="Unassembled WGS sequence"/>
</dbReference>
<accession>A0AAN6QD98</accession>
<organism evidence="1 2">
    <name type="scientific">Canariomyces notabilis</name>
    <dbReference type="NCBI Taxonomy" id="2074819"/>
    <lineage>
        <taxon>Eukaryota</taxon>
        <taxon>Fungi</taxon>
        <taxon>Dikarya</taxon>
        <taxon>Ascomycota</taxon>
        <taxon>Pezizomycotina</taxon>
        <taxon>Sordariomycetes</taxon>
        <taxon>Sordariomycetidae</taxon>
        <taxon>Sordariales</taxon>
        <taxon>Chaetomiaceae</taxon>
        <taxon>Canariomyces</taxon>
    </lineage>
</organism>
<dbReference type="GeneID" id="89934021"/>
<name>A0AAN6QD98_9PEZI</name>
<protein>
    <submittedName>
        <fullName evidence="1">Uncharacterized protein</fullName>
    </submittedName>
</protein>
<dbReference type="AlphaFoldDB" id="A0AAN6QD98"/>
<gene>
    <name evidence="1" type="ORF">N656DRAFT_510266</name>
</gene>
<reference evidence="1" key="2">
    <citation type="submission" date="2023-05" db="EMBL/GenBank/DDBJ databases">
        <authorList>
            <consortium name="Lawrence Berkeley National Laboratory"/>
            <person name="Steindorff A."/>
            <person name="Hensen N."/>
            <person name="Bonometti L."/>
            <person name="Westerberg I."/>
            <person name="Brannstrom I.O."/>
            <person name="Guillou S."/>
            <person name="Cros-Aarteil S."/>
            <person name="Calhoun S."/>
            <person name="Haridas S."/>
            <person name="Kuo A."/>
            <person name="Mondo S."/>
            <person name="Pangilinan J."/>
            <person name="Riley R."/>
            <person name="Labutti K."/>
            <person name="Andreopoulos B."/>
            <person name="Lipzen A."/>
            <person name="Chen C."/>
            <person name="Yanf M."/>
            <person name="Daum C."/>
            <person name="Ng V."/>
            <person name="Clum A."/>
            <person name="Ohm R."/>
            <person name="Martin F."/>
            <person name="Silar P."/>
            <person name="Natvig D."/>
            <person name="Lalanne C."/>
            <person name="Gautier V."/>
            <person name="Ament-Velasquez S.L."/>
            <person name="Kruys A."/>
            <person name="Hutchinson M.I."/>
            <person name="Powell A.J."/>
            <person name="Barry K."/>
            <person name="Miller A.N."/>
            <person name="Grigoriev I.V."/>
            <person name="Debuchy R."/>
            <person name="Gladieux P."/>
            <person name="Thoren M.H."/>
            <person name="Johannesson H."/>
        </authorList>
    </citation>
    <scope>NUCLEOTIDE SEQUENCE</scope>
    <source>
        <strain evidence="1">CBS 508.74</strain>
    </source>
</reference>
<evidence type="ECO:0000313" key="2">
    <source>
        <dbReference type="Proteomes" id="UP001302812"/>
    </source>
</evidence>
<proteinExistence type="predicted"/>
<dbReference type="EMBL" id="MU853373">
    <property type="protein sequence ID" value="KAK4107481.1"/>
    <property type="molecule type" value="Genomic_DNA"/>
</dbReference>
<keyword evidence="2" id="KW-1185">Reference proteome</keyword>
<sequence length="141" mass="14731">MTYRIKSLSNNKPLGQKRAWTSVVSLRNVTSQGTRHPPSSLGAWVEPHGEDLLVPVGDSAPALCDSATFLISSVNGMLWSLDDAAGVQGLTMAGPDGGCRCGGHCGSDRRGPASARGSPVRLLALARMDGSNLALESQEFP</sequence>
<evidence type="ECO:0000313" key="1">
    <source>
        <dbReference type="EMBL" id="KAK4107481.1"/>
    </source>
</evidence>
<comment type="caution">
    <text evidence="1">The sequence shown here is derived from an EMBL/GenBank/DDBJ whole genome shotgun (WGS) entry which is preliminary data.</text>
</comment>
<reference evidence="1" key="1">
    <citation type="journal article" date="2023" name="Mol. Phylogenet. Evol.">
        <title>Genome-scale phylogeny and comparative genomics of the fungal order Sordariales.</title>
        <authorList>
            <person name="Hensen N."/>
            <person name="Bonometti L."/>
            <person name="Westerberg I."/>
            <person name="Brannstrom I.O."/>
            <person name="Guillou S."/>
            <person name="Cros-Aarteil S."/>
            <person name="Calhoun S."/>
            <person name="Haridas S."/>
            <person name="Kuo A."/>
            <person name="Mondo S."/>
            <person name="Pangilinan J."/>
            <person name="Riley R."/>
            <person name="LaButti K."/>
            <person name="Andreopoulos B."/>
            <person name="Lipzen A."/>
            <person name="Chen C."/>
            <person name="Yan M."/>
            <person name="Daum C."/>
            <person name="Ng V."/>
            <person name="Clum A."/>
            <person name="Steindorff A."/>
            <person name="Ohm R.A."/>
            <person name="Martin F."/>
            <person name="Silar P."/>
            <person name="Natvig D.O."/>
            <person name="Lalanne C."/>
            <person name="Gautier V."/>
            <person name="Ament-Velasquez S.L."/>
            <person name="Kruys A."/>
            <person name="Hutchinson M.I."/>
            <person name="Powell A.J."/>
            <person name="Barry K."/>
            <person name="Miller A.N."/>
            <person name="Grigoriev I.V."/>
            <person name="Debuchy R."/>
            <person name="Gladieux P."/>
            <person name="Hiltunen Thoren M."/>
            <person name="Johannesson H."/>
        </authorList>
    </citation>
    <scope>NUCLEOTIDE SEQUENCE</scope>
    <source>
        <strain evidence="1">CBS 508.74</strain>
    </source>
</reference>
<dbReference type="RefSeq" id="XP_064665051.1">
    <property type="nucleotide sequence ID" value="XM_064809897.1"/>
</dbReference>